<sequence>MPPTLSWSAWRRRRKEKGAEQSNVPTDEGLPVGLSSTEDEVTPQIALLTISAVAAEIPPTSSRQPGPDAVPPTLAPPAPVGHAGQALHQSEPPRPYADSYDLWDEALASLTESERRNVDLFACNPDHNSASRKGLVVDIQEKIDTAFKGQQHDSTARRIIENSVSVLRKFANIGDIAVNFDPVHTALPWAAVRFVLVEPS</sequence>
<evidence type="ECO:0000313" key="3">
    <source>
        <dbReference type="Proteomes" id="UP000722485"/>
    </source>
</evidence>
<dbReference type="AlphaFoldDB" id="A0A9P5LDT7"/>
<dbReference type="OrthoDB" id="7464126at2759"/>
<comment type="caution">
    <text evidence="2">The sequence shown here is derived from an EMBL/GenBank/DDBJ whole genome shotgun (WGS) entry which is preliminary data.</text>
</comment>
<dbReference type="EMBL" id="JAANBB010000263">
    <property type="protein sequence ID" value="KAF7545244.1"/>
    <property type="molecule type" value="Genomic_DNA"/>
</dbReference>
<dbReference type="Proteomes" id="UP000722485">
    <property type="component" value="Unassembled WGS sequence"/>
</dbReference>
<gene>
    <name evidence="2" type="ORF">G7Z17_g9319</name>
</gene>
<feature type="region of interest" description="Disordered" evidence="1">
    <location>
        <begin position="57"/>
        <end position="95"/>
    </location>
</feature>
<evidence type="ECO:0000256" key="1">
    <source>
        <dbReference type="SAM" id="MobiDB-lite"/>
    </source>
</evidence>
<keyword evidence="3" id="KW-1185">Reference proteome</keyword>
<proteinExistence type="predicted"/>
<accession>A0A9P5LDT7</accession>
<organism evidence="2 3">
    <name type="scientific">Cylindrodendrum hubeiense</name>
    <dbReference type="NCBI Taxonomy" id="595255"/>
    <lineage>
        <taxon>Eukaryota</taxon>
        <taxon>Fungi</taxon>
        <taxon>Dikarya</taxon>
        <taxon>Ascomycota</taxon>
        <taxon>Pezizomycotina</taxon>
        <taxon>Sordariomycetes</taxon>
        <taxon>Hypocreomycetidae</taxon>
        <taxon>Hypocreales</taxon>
        <taxon>Nectriaceae</taxon>
        <taxon>Cylindrodendrum</taxon>
    </lineage>
</organism>
<reference evidence="2" key="1">
    <citation type="submission" date="2020-03" db="EMBL/GenBank/DDBJ databases">
        <title>Draft Genome Sequence of Cylindrodendrum hubeiense.</title>
        <authorList>
            <person name="Buettner E."/>
            <person name="Kellner H."/>
        </authorList>
    </citation>
    <scope>NUCLEOTIDE SEQUENCE</scope>
    <source>
        <strain evidence="2">IHI 201604</strain>
    </source>
</reference>
<feature type="region of interest" description="Disordered" evidence="1">
    <location>
        <begin position="1"/>
        <end position="38"/>
    </location>
</feature>
<feature type="compositionally biased region" description="Pro residues" evidence="1">
    <location>
        <begin position="68"/>
        <end position="79"/>
    </location>
</feature>
<name>A0A9P5LDT7_9HYPO</name>
<evidence type="ECO:0000313" key="2">
    <source>
        <dbReference type="EMBL" id="KAF7545244.1"/>
    </source>
</evidence>
<protein>
    <submittedName>
        <fullName evidence="2">Uncharacterized protein</fullName>
    </submittedName>
</protein>